<dbReference type="SUPFAM" id="SSF53756">
    <property type="entry name" value="UDP-Glycosyltransferase/glycogen phosphorylase"/>
    <property type="match status" value="1"/>
</dbReference>
<evidence type="ECO:0000256" key="1">
    <source>
        <dbReference type="ARBA" id="ARBA00022679"/>
    </source>
</evidence>
<reference evidence="4" key="1">
    <citation type="submission" date="2021-05" db="EMBL/GenBank/DDBJ databases">
        <authorList>
            <person name="Pietrasiak N."/>
            <person name="Ward R."/>
            <person name="Stajich J.E."/>
            <person name="Kurbessoian T."/>
        </authorList>
    </citation>
    <scope>NUCLEOTIDE SEQUENCE</scope>
    <source>
        <strain evidence="4">HA4357-MV3</strain>
    </source>
</reference>
<sequence>MKIAVISKSDRNGGGASRVAENLATWLNDAGHSTEHFIAFKYKEPLSFQHSLYGEGFQLKLCKNIHQKTNKYGFRELLPVEYWFNLNKVLDNYDIVHFHDLFTAISPITLALTSRRKPTFFTVHDCSAFTGGCMYPMECEKFTSYCHRCPQLPQDGWKNKLSDRTREVQAIKRWVAGKFNIRYIFPSHWMLQEAQQALKFKSSPVVIPNGLDLSIFPIVNKVEAKNSLGIPENRKVVAISAHVLDDPRKGVKYAIAALQSVRDLSPFVIAVGLCNDELKQALEGLEFKEMGYISNPNLLAKVYSAADIMLFCTLADNLPLTVLEAMAASTPVVGFSTGGVPEMIQNGQNGILVEPTNQQALNQALRQALLSPDLEVMGEQARRDVENKFSNTVFLEKHLQLYQNFEHSLSKTDLESVISTEPAINP</sequence>
<dbReference type="Pfam" id="PF00534">
    <property type="entry name" value="Glycos_transf_1"/>
    <property type="match status" value="1"/>
</dbReference>
<evidence type="ECO:0000313" key="5">
    <source>
        <dbReference type="Proteomes" id="UP000813215"/>
    </source>
</evidence>
<proteinExistence type="predicted"/>
<feature type="domain" description="Glycosyl transferase family 1" evidence="2">
    <location>
        <begin position="223"/>
        <end position="383"/>
    </location>
</feature>
<keyword evidence="1 4" id="KW-0808">Transferase</keyword>
<dbReference type="EC" id="2.4.-.-" evidence="4"/>
<dbReference type="Gene3D" id="3.40.50.2000">
    <property type="entry name" value="Glycogen Phosphorylase B"/>
    <property type="match status" value="2"/>
</dbReference>
<evidence type="ECO:0000313" key="4">
    <source>
        <dbReference type="EMBL" id="MBW4431531.1"/>
    </source>
</evidence>
<evidence type="ECO:0000259" key="2">
    <source>
        <dbReference type="Pfam" id="PF00534"/>
    </source>
</evidence>
<dbReference type="PANTHER" id="PTHR46401">
    <property type="entry name" value="GLYCOSYLTRANSFERASE WBBK-RELATED"/>
    <property type="match status" value="1"/>
</dbReference>
<dbReference type="Pfam" id="PF13439">
    <property type="entry name" value="Glyco_transf_4"/>
    <property type="match status" value="1"/>
</dbReference>
<comment type="caution">
    <text evidence="4">The sequence shown here is derived from an EMBL/GenBank/DDBJ whole genome shotgun (WGS) entry which is preliminary data.</text>
</comment>
<organism evidence="4 5">
    <name type="scientific">Pelatocladus maniniholoensis HA4357-MV3</name>
    <dbReference type="NCBI Taxonomy" id="1117104"/>
    <lineage>
        <taxon>Bacteria</taxon>
        <taxon>Bacillati</taxon>
        <taxon>Cyanobacteriota</taxon>
        <taxon>Cyanophyceae</taxon>
        <taxon>Nostocales</taxon>
        <taxon>Nostocaceae</taxon>
        <taxon>Pelatocladus</taxon>
    </lineage>
</organism>
<name>A0A9E3LS11_9NOST</name>
<dbReference type="Proteomes" id="UP000813215">
    <property type="component" value="Unassembled WGS sequence"/>
</dbReference>
<dbReference type="PANTHER" id="PTHR46401:SF2">
    <property type="entry name" value="GLYCOSYLTRANSFERASE WBBK-RELATED"/>
    <property type="match status" value="1"/>
</dbReference>
<accession>A0A9E3LS11</accession>
<dbReference type="GO" id="GO:0009103">
    <property type="term" value="P:lipopolysaccharide biosynthetic process"/>
    <property type="evidence" value="ECO:0007669"/>
    <property type="project" value="TreeGrafter"/>
</dbReference>
<dbReference type="InterPro" id="IPR028098">
    <property type="entry name" value="Glyco_trans_4-like_N"/>
</dbReference>
<gene>
    <name evidence="4" type="ORF">KME28_07330</name>
</gene>
<dbReference type="AlphaFoldDB" id="A0A9E3LS11"/>
<reference evidence="4" key="2">
    <citation type="journal article" date="2022" name="Microbiol. Resour. Announc.">
        <title>Metagenome Sequencing to Explore Phylogenomics of Terrestrial Cyanobacteria.</title>
        <authorList>
            <person name="Ward R.D."/>
            <person name="Stajich J.E."/>
            <person name="Johansen J.R."/>
            <person name="Huntemann M."/>
            <person name="Clum A."/>
            <person name="Foster B."/>
            <person name="Foster B."/>
            <person name="Roux S."/>
            <person name="Palaniappan K."/>
            <person name="Varghese N."/>
            <person name="Mukherjee S."/>
            <person name="Reddy T.B.K."/>
            <person name="Daum C."/>
            <person name="Copeland A."/>
            <person name="Chen I.A."/>
            <person name="Ivanova N.N."/>
            <person name="Kyrpides N.C."/>
            <person name="Shapiro N."/>
            <person name="Eloe-Fadrosh E.A."/>
            <person name="Pietrasiak N."/>
        </authorList>
    </citation>
    <scope>NUCLEOTIDE SEQUENCE</scope>
    <source>
        <strain evidence="4">HA4357-MV3</strain>
    </source>
</reference>
<dbReference type="InterPro" id="IPR001296">
    <property type="entry name" value="Glyco_trans_1"/>
</dbReference>
<dbReference type="EMBL" id="JAHHHW010000071">
    <property type="protein sequence ID" value="MBW4431531.1"/>
    <property type="molecule type" value="Genomic_DNA"/>
</dbReference>
<evidence type="ECO:0000259" key="3">
    <source>
        <dbReference type="Pfam" id="PF13439"/>
    </source>
</evidence>
<protein>
    <submittedName>
        <fullName evidence="4">Glycosyltransferase</fullName>
        <ecNumber evidence="4">2.4.-.-</ecNumber>
    </submittedName>
</protein>
<feature type="domain" description="Glycosyltransferase subfamily 4-like N-terminal" evidence="3">
    <location>
        <begin position="14"/>
        <end position="214"/>
    </location>
</feature>
<keyword evidence="4" id="KW-0328">Glycosyltransferase</keyword>
<dbReference type="GO" id="GO:0016757">
    <property type="term" value="F:glycosyltransferase activity"/>
    <property type="evidence" value="ECO:0007669"/>
    <property type="project" value="UniProtKB-KW"/>
</dbReference>